<dbReference type="PROSITE" id="PS51318">
    <property type="entry name" value="TAT"/>
    <property type="match status" value="1"/>
</dbReference>
<comment type="caution">
    <text evidence="3">The sequence shown here is derived from an EMBL/GenBank/DDBJ whole genome shotgun (WGS) entry which is preliminary data.</text>
</comment>
<dbReference type="RefSeq" id="WP_223092449.1">
    <property type="nucleotide sequence ID" value="NZ_CP061913.1"/>
</dbReference>
<dbReference type="GO" id="GO:0004601">
    <property type="term" value="F:peroxidase activity"/>
    <property type="evidence" value="ECO:0007669"/>
    <property type="project" value="UniProtKB-KW"/>
</dbReference>
<dbReference type="InterPro" id="IPR000326">
    <property type="entry name" value="PAP2/HPO"/>
</dbReference>
<reference evidence="3 4" key="1">
    <citation type="submission" date="2024-09" db="EMBL/GenBank/DDBJ databases">
        <authorList>
            <person name="Sun Q."/>
            <person name="Mori K."/>
        </authorList>
    </citation>
    <scope>NUCLEOTIDE SEQUENCE [LARGE SCALE GENOMIC DNA]</scope>
    <source>
        <strain evidence="3 4">JCM 3307</strain>
    </source>
</reference>
<feature type="chain" id="PRO_5046672556" evidence="1">
    <location>
        <begin position="33"/>
        <end position="398"/>
    </location>
</feature>
<dbReference type="InterPro" id="IPR006311">
    <property type="entry name" value="TAT_signal"/>
</dbReference>
<proteinExistence type="predicted"/>
<dbReference type="PANTHER" id="PTHR34599">
    <property type="entry name" value="PEROXIDASE-RELATED"/>
    <property type="match status" value="1"/>
</dbReference>
<protein>
    <submittedName>
        <fullName evidence="3">Vanadium-dependent haloperoxidase</fullName>
        <ecNumber evidence="3">1.11.1.-</ecNumber>
    </submittedName>
</protein>
<evidence type="ECO:0000259" key="2">
    <source>
        <dbReference type="Pfam" id="PF01569"/>
    </source>
</evidence>
<keyword evidence="3" id="KW-0575">Peroxidase</keyword>
<keyword evidence="4" id="KW-1185">Reference proteome</keyword>
<dbReference type="InterPro" id="IPR036938">
    <property type="entry name" value="PAP2/HPO_sf"/>
</dbReference>
<dbReference type="Pfam" id="PF01569">
    <property type="entry name" value="PAP2"/>
    <property type="match status" value="1"/>
</dbReference>
<feature type="signal peptide" evidence="1">
    <location>
        <begin position="1"/>
        <end position="32"/>
    </location>
</feature>
<dbReference type="Proteomes" id="UP001589608">
    <property type="component" value="Unassembled WGS sequence"/>
</dbReference>
<evidence type="ECO:0000313" key="4">
    <source>
        <dbReference type="Proteomes" id="UP001589608"/>
    </source>
</evidence>
<sequence>MTGIRRRSLIVAGAAGSAAAALLTTTGAPAFAGARRPDDDGAVVPGWNAELLAAVRTPGAQPATVHPTRSFALMHLAVRDAALVCDRRASPAAAAARAAHDVLAALFPARAARFAERLARDLAAVPDAGARDRGVHNGQTAAAVVLHVRADDGAGATPPAIPPGTRPGEWRPAAPAFTPAVFTHWAHVRPFGLARASQCRPAPYPRLSAALYDEVRVLGRDTGTARTADQTEQARFWAAPIWNSWFEIAQGLTTGHHLGVVPAAHLFARLAAVLADTVIAFYDAKYHFRIWRPVTAIRELGDPQWLPLATTPADPSYVGAHSAVGQAAATVLAATFGRRQALSVTSESLPGVSRTFRSLQAAADEAGLSRIYAGVHTRIDHRAGQELGIHVARYSRHG</sequence>
<dbReference type="InterPro" id="IPR052559">
    <property type="entry name" value="V-haloperoxidase"/>
</dbReference>
<dbReference type="PANTHER" id="PTHR34599:SF1">
    <property type="entry name" value="PHOSPHATIDIC ACID PHOSPHATASE TYPE 2_HALOPEROXIDASE DOMAIN-CONTAINING PROTEIN"/>
    <property type="match status" value="1"/>
</dbReference>
<accession>A0ABV5MEN0</accession>
<gene>
    <name evidence="3" type="ORF">ACFFTR_29805</name>
</gene>
<keyword evidence="1" id="KW-0732">Signal</keyword>
<dbReference type="CDD" id="cd03398">
    <property type="entry name" value="PAP2_haloperoxidase"/>
    <property type="match status" value="1"/>
</dbReference>
<keyword evidence="3" id="KW-0560">Oxidoreductase</keyword>
<dbReference type="Gene3D" id="1.10.606.20">
    <property type="match status" value="1"/>
</dbReference>
<organism evidence="3 4">
    <name type="scientific">Dactylosporangium vinaceum</name>
    <dbReference type="NCBI Taxonomy" id="53362"/>
    <lineage>
        <taxon>Bacteria</taxon>
        <taxon>Bacillati</taxon>
        <taxon>Actinomycetota</taxon>
        <taxon>Actinomycetes</taxon>
        <taxon>Micromonosporales</taxon>
        <taxon>Micromonosporaceae</taxon>
        <taxon>Dactylosporangium</taxon>
    </lineage>
</organism>
<name>A0ABV5MEN0_9ACTN</name>
<dbReference type="SUPFAM" id="SSF48317">
    <property type="entry name" value="Acid phosphatase/Vanadium-dependent haloperoxidase"/>
    <property type="match status" value="1"/>
</dbReference>
<evidence type="ECO:0000256" key="1">
    <source>
        <dbReference type="SAM" id="SignalP"/>
    </source>
</evidence>
<dbReference type="EC" id="1.11.1.-" evidence="3"/>
<evidence type="ECO:0000313" key="3">
    <source>
        <dbReference type="EMBL" id="MFB9447307.1"/>
    </source>
</evidence>
<feature type="domain" description="Phosphatidic acid phosphatase type 2/haloperoxidase" evidence="2">
    <location>
        <begin position="271"/>
        <end position="393"/>
    </location>
</feature>
<dbReference type="EMBL" id="JBHMCA010000052">
    <property type="protein sequence ID" value="MFB9447307.1"/>
    <property type="molecule type" value="Genomic_DNA"/>
</dbReference>